<dbReference type="EMBL" id="JJRY01000010">
    <property type="protein sequence ID" value="KEF37981.1"/>
    <property type="molecule type" value="Genomic_DNA"/>
</dbReference>
<evidence type="ECO:0000256" key="8">
    <source>
        <dbReference type="ARBA" id="ARBA00047973"/>
    </source>
</evidence>
<comment type="function">
    <text evidence="7 10">Catalyzes the aldol cleavage of 4-hydroxy-4-methyl-2-oxoglutarate (HMG) into 2 molecules of pyruvate. Also contains a secondary oxaloacetate (OAA) decarboxylase activity due to the common pyruvate enolate transition state formed following C-C bond cleavage in the retro-aldol and decarboxylation reactions.</text>
</comment>
<dbReference type="GO" id="GO:0008948">
    <property type="term" value="F:oxaloacetate decarboxylase activity"/>
    <property type="evidence" value="ECO:0007669"/>
    <property type="project" value="UniProtKB-EC"/>
</dbReference>
<dbReference type="NCBIfam" id="TIGR01935">
    <property type="entry name" value="NOT-MenG"/>
    <property type="match status" value="1"/>
</dbReference>
<evidence type="ECO:0000256" key="6">
    <source>
        <dbReference type="ARBA" id="ARBA00023239"/>
    </source>
</evidence>
<keyword evidence="5 9" id="KW-0479">Metal-binding</keyword>
<keyword evidence="9" id="KW-0460">Magnesium</keyword>
<dbReference type="CDD" id="cd16841">
    <property type="entry name" value="RraA_family"/>
    <property type="match status" value="1"/>
</dbReference>
<dbReference type="Gene3D" id="3.50.30.40">
    <property type="entry name" value="Ribonuclease E inhibitor RraA/RraA-like"/>
    <property type="match status" value="1"/>
</dbReference>
<dbReference type="Proteomes" id="UP000027936">
    <property type="component" value="Unassembled WGS sequence"/>
</dbReference>
<gene>
    <name evidence="11" type="ORF">M670_02737</name>
</gene>
<name>A0A072NKJ4_SCHAZ</name>
<dbReference type="GO" id="GO:0047443">
    <property type="term" value="F:4-hydroxy-4-methyl-2-oxoglutarate aldolase activity"/>
    <property type="evidence" value="ECO:0007669"/>
    <property type="project" value="UniProtKB-EC"/>
</dbReference>
<dbReference type="EC" id="4.1.1.112" evidence="10"/>
<evidence type="ECO:0000313" key="11">
    <source>
        <dbReference type="EMBL" id="KEF37981.1"/>
    </source>
</evidence>
<feature type="binding site" evidence="9">
    <location>
        <begin position="79"/>
        <end position="82"/>
    </location>
    <ligand>
        <name>substrate</name>
    </ligand>
</feature>
<accession>A0A072NKJ4</accession>
<comment type="cofactor">
    <cofactor evidence="2 10">
        <name>a divalent metal cation</name>
        <dbReference type="ChEBI" id="CHEBI:60240"/>
    </cofactor>
</comment>
<proteinExistence type="inferred from homology"/>
<dbReference type="GO" id="GO:0008428">
    <property type="term" value="F:ribonuclease inhibitor activity"/>
    <property type="evidence" value="ECO:0007669"/>
    <property type="project" value="InterPro"/>
</dbReference>
<dbReference type="PANTHER" id="PTHR33254">
    <property type="entry name" value="4-HYDROXY-4-METHYL-2-OXOGLUTARATE ALDOLASE 3-RELATED"/>
    <property type="match status" value="1"/>
</dbReference>
<dbReference type="GO" id="GO:0046872">
    <property type="term" value="F:metal ion binding"/>
    <property type="evidence" value="ECO:0007669"/>
    <property type="project" value="UniProtKB-KW"/>
</dbReference>
<comment type="subunit">
    <text evidence="4 10">Homotrimer.</text>
</comment>
<dbReference type="GO" id="GO:0051252">
    <property type="term" value="P:regulation of RNA metabolic process"/>
    <property type="evidence" value="ECO:0007669"/>
    <property type="project" value="InterPro"/>
</dbReference>
<comment type="caution">
    <text evidence="11">The sequence shown here is derived from an EMBL/GenBank/DDBJ whole genome shotgun (WGS) entry which is preliminary data.</text>
</comment>
<reference evidence="11 12" key="1">
    <citation type="submission" date="2014-04" db="EMBL/GenBank/DDBJ databases">
        <title>Draft genome sequence of Bacillus azotoformans MEV2011, a (co-) denitrifying strain unable to grow in the presence of oxygen.</title>
        <authorList>
            <person name="Nielsen M."/>
            <person name="Schreiber L."/>
            <person name="Finster K."/>
            <person name="Schramm A."/>
        </authorList>
    </citation>
    <scope>NUCLEOTIDE SEQUENCE [LARGE SCALE GENOMIC DNA]</scope>
    <source>
        <strain evidence="11 12">MEV2011</strain>
    </source>
</reference>
<dbReference type="InterPro" id="IPR010203">
    <property type="entry name" value="RraA"/>
</dbReference>
<evidence type="ECO:0000256" key="7">
    <source>
        <dbReference type="ARBA" id="ARBA00025046"/>
    </source>
</evidence>
<dbReference type="PATRIC" id="fig|1348973.3.peg.2647"/>
<dbReference type="AlphaFoldDB" id="A0A072NKJ4"/>
<dbReference type="PANTHER" id="PTHR33254:SF4">
    <property type="entry name" value="4-HYDROXY-4-METHYL-2-OXOGLUTARATE ALDOLASE 3-RELATED"/>
    <property type="match status" value="1"/>
</dbReference>
<feature type="binding site" evidence="9">
    <location>
        <position position="102"/>
    </location>
    <ligand>
        <name>Mg(2+)</name>
        <dbReference type="ChEBI" id="CHEBI:18420"/>
    </ligand>
</feature>
<keyword evidence="6 10" id="KW-0456">Lyase</keyword>
<evidence type="ECO:0000256" key="9">
    <source>
        <dbReference type="PIRSR" id="PIRSR605493-1"/>
    </source>
</evidence>
<dbReference type="EC" id="4.1.3.17" evidence="10"/>
<comment type="catalytic activity">
    <reaction evidence="8 10">
        <text>oxaloacetate + H(+) = pyruvate + CO2</text>
        <dbReference type="Rhea" id="RHEA:15641"/>
        <dbReference type="ChEBI" id="CHEBI:15361"/>
        <dbReference type="ChEBI" id="CHEBI:15378"/>
        <dbReference type="ChEBI" id="CHEBI:16452"/>
        <dbReference type="ChEBI" id="CHEBI:16526"/>
        <dbReference type="EC" id="4.1.1.112"/>
    </reaction>
</comment>
<dbReference type="NCBIfam" id="NF006875">
    <property type="entry name" value="PRK09372.1"/>
    <property type="match status" value="1"/>
</dbReference>
<feature type="binding site" evidence="9">
    <location>
        <position position="101"/>
    </location>
    <ligand>
        <name>substrate</name>
    </ligand>
</feature>
<dbReference type="RefSeq" id="WP_035196113.1">
    <property type="nucleotide sequence ID" value="NZ_JJRY01000010.1"/>
</dbReference>
<evidence type="ECO:0000256" key="4">
    <source>
        <dbReference type="ARBA" id="ARBA00011233"/>
    </source>
</evidence>
<comment type="similarity">
    <text evidence="3 10">Belongs to the class II aldolase/RraA-like family.</text>
</comment>
<evidence type="ECO:0000313" key="12">
    <source>
        <dbReference type="Proteomes" id="UP000027936"/>
    </source>
</evidence>
<comment type="cofactor">
    <cofactor evidence="9">
        <name>Mg(2+)</name>
        <dbReference type="ChEBI" id="CHEBI:18420"/>
    </cofactor>
</comment>
<evidence type="ECO:0000256" key="10">
    <source>
        <dbReference type="RuleBase" id="RU004338"/>
    </source>
</evidence>
<evidence type="ECO:0000256" key="3">
    <source>
        <dbReference type="ARBA" id="ARBA00008621"/>
    </source>
</evidence>
<organism evidence="11 12">
    <name type="scientific">Schinkia azotoformans MEV2011</name>
    <dbReference type="NCBI Taxonomy" id="1348973"/>
    <lineage>
        <taxon>Bacteria</taxon>
        <taxon>Bacillati</taxon>
        <taxon>Bacillota</taxon>
        <taxon>Bacilli</taxon>
        <taxon>Bacillales</taxon>
        <taxon>Bacillaceae</taxon>
        <taxon>Calidifontibacillus/Schinkia group</taxon>
        <taxon>Schinkia</taxon>
    </lineage>
</organism>
<evidence type="ECO:0000256" key="5">
    <source>
        <dbReference type="ARBA" id="ARBA00022723"/>
    </source>
</evidence>
<evidence type="ECO:0000256" key="2">
    <source>
        <dbReference type="ARBA" id="ARBA00001968"/>
    </source>
</evidence>
<protein>
    <recommendedName>
        <fullName evidence="10">4-hydroxy-4-methyl-2-oxoglutarate aldolase</fullName>
        <shortName evidence="10">HMG aldolase</shortName>
        <ecNumber evidence="10">4.1.1.112</ecNumber>
        <ecNumber evidence="10">4.1.3.17</ecNumber>
    </recommendedName>
    <alternativeName>
        <fullName evidence="10">Oxaloacetate decarboxylase</fullName>
    </alternativeName>
</protein>
<comment type="catalytic activity">
    <reaction evidence="1 10">
        <text>4-hydroxy-4-methyl-2-oxoglutarate = 2 pyruvate</text>
        <dbReference type="Rhea" id="RHEA:22748"/>
        <dbReference type="ChEBI" id="CHEBI:15361"/>
        <dbReference type="ChEBI" id="CHEBI:58276"/>
        <dbReference type="EC" id="4.1.3.17"/>
    </reaction>
</comment>
<evidence type="ECO:0000256" key="1">
    <source>
        <dbReference type="ARBA" id="ARBA00001342"/>
    </source>
</evidence>
<dbReference type="InterPro" id="IPR036704">
    <property type="entry name" value="RraA/RraA-like_sf"/>
</dbReference>
<dbReference type="SUPFAM" id="SSF89562">
    <property type="entry name" value="RraA-like"/>
    <property type="match status" value="1"/>
</dbReference>
<dbReference type="Pfam" id="PF03737">
    <property type="entry name" value="RraA-like"/>
    <property type="match status" value="1"/>
</dbReference>
<sequence length="165" mass="17756">MKAVQTLKTADLCDHYSDSISICQVEFKSYGAKKQFSGPIQTVEVFEDNVLVRQMLETIQEGSVLVVNGGASRNCALVGDMLAQIAVDRKIEGIIVNGVIRDSGEIAGMNIGVFAIGTMPLKSKKEGKGKKNVVTKFGSVTWTPGEYVYADEDGVIVSPKLLTLP</sequence>
<dbReference type="InterPro" id="IPR005493">
    <property type="entry name" value="RraA/RraA-like"/>
</dbReference>